<dbReference type="SUPFAM" id="SSF53474">
    <property type="entry name" value="alpha/beta-Hydrolases"/>
    <property type="match status" value="1"/>
</dbReference>
<feature type="domain" description="BD-FAE-like" evidence="2">
    <location>
        <begin position="134"/>
        <end position="253"/>
    </location>
</feature>
<dbReference type="AlphaFoldDB" id="A6VQU7"/>
<dbReference type="STRING" id="339671.Asuc_1998"/>
<keyword evidence="4" id="KW-1185">Reference proteome</keyword>
<proteinExistence type="predicted"/>
<accession>A6VQU7</accession>
<feature type="chain" id="PRO_5002701402" description="BD-FAE-like domain-containing protein" evidence="1">
    <location>
        <begin position="22"/>
        <end position="510"/>
    </location>
</feature>
<organism evidence="3 4">
    <name type="scientific">Actinobacillus succinogenes (strain ATCC 55618 / DSM 22257 / CCUG 43843 / 130Z)</name>
    <dbReference type="NCBI Taxonomy" id="339671"/>
    <lineage>
        <taxon>Bacteria</taxon>
        <taxon>Pseudomonadati</taxon>
        <taxon>Pseudomonadota</taxon>
        <taxon>Gammaproteobacteria</taxon>
        <taxon>Pasteurellales</taxon>
        <taxon>Pasteurellaceae</taxon>
        <taxon>Actinobacillus</taxon>
    </lineage>
</organism>
<evidence type="ECO:0000313" key="3">
    <source>
        <dbReference type="EMBL" id="ABR75344.1"/>
    </source>
</evidence>
<dbReference type="HOGENOM" id="CLU_007377_0_0_6"/>
<dbReference type="Proteomes" id="UP000001114">
    <property type="component" value="Chromosome"/>
</dbReference>
<dbReference type="EMBL" id="CP000746">
    <property type="protein sequence ID" value="ABR75344.1"/>
    <property type="molecule type" value="Genomic_DNA"/>
</dbReference>
<dbReference type="RefSeq" id="WP_012073721.1">
    <property type="nucleotide sequence ID" value="NC_009655.1"/>
</dbReference>
<reference evidence="4" key="1">
    <citation type="journal article" date="2010" name="BMC Genomics">
        <title>A genomic perspective on the potential of Actinobacillus succinogenes for industrial succinate production.</title>
        <authorList>
            <person name="McKinlay J.B."/>
            <person name="Laivenieks M."/>
            <person name="Schindler B.D."/>
            <person name="McKinlay A.A."/>
            <person name="Siddaramappa S."/>
            <person name="Challacombe J.F."/>
            <person name="Lowry S.R."/>
            <person name="Clum A."/>
            <person name="Lapidus A.L."/>
            <person name="Burkhart K.B."/>
            <person name="Harkins V."/>
            <person name="Vieille C."/>
        </authorList>
    </citation>
    <scope>NUCLEOTIDE SEQUENCE [LARGE SCALE GENOMIC DNA]</scope>
    <source>
        <strain evidence="4">ATCC 55618 / DSM 22257 / CCUG 43843 / 130Z</strain>
    </source>
</reference>
<sequence length="510" mass="55828">MKLLKISMALFSAVFFGNVFALPPSQNPLGDKPFANKAADGYNLEFNDKQYTVETGEVDGKTVKYRAFEKIVYVKNPVEPDYQTINFYVPEDYFADKEINGFNAQTAPIFLPNSIGGYMPAMAATAAQKGIGGRTSTILTALSKGYVVASVGARGRTLGKTGAYTGKAPAVIVDLKAAVRYLHANNAKMPGDANKIISNGTSAGGAMSALLAASGDSNDYAEYLDELGAANASDAIFAASVYCPITDLEHADMAYEWEFNGLNQYERMDMSELNAESFNNRSKPMKKTEGTLSPAQVAVSNELKAQFPAYLNSLNLKDEKGNALSLEQDGSGSFKDFIKFYLIESANKAITQGADLSQIGWLKFNRNKITDLDFTGFVHSKKRMKLPPAFDAFDLSSAENNEFGDSNINNKHFTVYSLKRSTVNGKLADSETIKLLNAMNYTNNRKAARHWRIRAGSADYDTSHAISAILTVKLRMSGKNVDYAIPWAIPHSGDYDLDELFQWMDGISKK</sequence>
<dbReference type="Gene3D" id="3.40.50.1820">
    <property type="entry name" value="alpha/beta hydrolase"/>
    <property type="match status" value="1"/>
</dbReference>
<dbReference type="KEGG" id="asu:Asuc_1998"/>
<dbReference type="InterPro" id="IPR048124">
    <property type="entry name" value="Tannase_B"/>
</dbReference>
<dbReference type="InterPro" id="IPR029058">
    <property type="entry name" value="AB_hydrolase_fold"/>
</dbReference>
<protein>
    <recommendedName>
        <fullName evidence="2">BD-FAE-like domain-containing protein</fullName>
    </recommendedName>
</protein>
<dbReference type="InterPro" id="IPR049492">
    <property type="entry name" value="BD-FAE-like_dom"/>
</dbReference>
<dbReference type="NCBIfam" id="NF041556">
    <property type="entry name" value="tannase_B"/>
    <property type="match status" value="1"/>
</dbReference>
<dbReference type="eggNOG" id="COG0657">
    <property type="taxonomic scope" value="Bacteria"/>
</dbReference>
<evidence type="ECO:0000259" key="2">
    <source>
        <dbReference type="Pfam" id="PF20434"/>
    </source>
</evidence>
<keyword evidence="1" id="KW-0732">Signal</keyword>
<dbReference type="ESTHER" id="actsz-a6vqu7">
    <property type="family name" value="Tannase_Bact"/>
</dbReference>
<feature type="signal peptide" evidence="1">
    <location>
        <begin position="1"/>
        <end position="21"/>
    </location>
</feature>
<evidence type="ECO:0000313" key="4">
    <source>
        <dbReference type="Proteomes" id="UP000001114"/>
    </source>
</evidence>
<dbReference type="Pfam" id="PF20434">
    <property type="entry name" value="BD-FAE"/>
    <property type="match status" value="1"/>
</dbReference>
<name>A6VQU7_ACTSZ</name>
<dbReference type="OrthoDB" id="923957at2"/>
<gene>
    <name evidence="3" type="ordered locus">Asuc_1998</name>
</gene>
<evidence type="ECO:0000256" key="1">
    <source>
        <dbReference type="SAM" id="SignalP"/>
    </source>
</evidence>